<accession>A0A2N9I2D8</accession>
<proteinExistence type="predicted"/>
<dbReference type="PANTHER" id="PTHR46890">
    <property type="entry name" value="NON-LTR RETROLELEMENT REVERSE TRANSCRIPTASE-LIKE PROTEIN-RELATED"/>
    <property type="match status" value="1"/>
</dbReference>
<dbReference type="EMBL" id="OIVN01004570">
    <property type="protein sequence ID" value="SPD18179.1"/>
    <property type="molecule type" value="Genomic_DNA"/>
</dbReference>
<dbReference type="Pfam" id="PF00078">
    <property type="entry name" value="RVT_1"/>
    <property type="match status" value="1"/>
</dbReference>
<evidence type="ECO:0000259" key="1">
    <source>
        <dbReference type="Pfam" id="PF00078"/>
    </source>
</evidence>
<dbReference type="InterPro" id="IPR052343">
    <property type="entry name" value="Retrotransposon-Effector_Assoc"/>
</dbReference>
<sequence>MHKMAVEFYEQLLGTFNNSLSEDDVALVSQLFSNQISEQQKAAMQEDVSSVEIQRAIFNMNGDKSPGPDDFWTHFFKKVWSITQEDVINAVQYFFKSGGRRLRQGDPLSPYLFVLAMEVFSKSLQQGVNWFGGFKYHPKCAAQKLTHLYFADELLVFLRSDLQSIRVIQETLGTFKRMSGLTSNIVKSEIFIVVVSLSLK</sequence>
<dbReference type="InterPro" id="IPR000477">
    <property type="entry name" value="RT_dom"/>
</dbReference>
<evidence type="ECO:0000313" key="2">
    <source>
        <dbReference type="EMBL" id="SPD18179.1"/>
    </source>
</evidence>
<gene>
    <name evidence="2" type="ORF">FSB_LOCUS46061</name>
</gene>
<name>A0A2N9I2D8_FAGSY</name>
<dbReference type="PANTHER" id="PTHR46890:SF48">
    <property type="entry name" value="RNA-DIRECTED DNA POLYMERASE"/>
    <property type="match status" value="1"/>
</dbReference>
<organism evidence="2">
    <name type="scientific">Fagus sylvatica</name>
    <name type="common">Beechnut</name>
    <dbReference type="NCBI Taxonomy" id="28930"/>
    <lineage>
        <taxon>Eukaryota</taxon>
        <taxon>Viridiplantae</taxon>
        <taxon>Streptophyta</taxon>
        <taxon>Embryophyta</taxon>
        <taxon>Tracheophyta</taxon>
        <taxon>Spermatophyta</taxon>
        <taxon>Magnoliopsida</taxon>
        <taxon>eudicotyledons</taxon>
        <taxon>Gunneridae</taxon>
        <taxon>Pentapetalae</taxon>
        <taxon>rosids</taxon>
        <taxon>fabids</taxon>
        <taxon>Fagales</taxon>
        <taxon>Fagaceae</taxon>
        <taxon>Fagus</taxon>
    </lineage>
</organism>
<protein>
    <recommendedName>
        <fullName evidence="1">Reverse transcriptase domain-containing protein</fullName>
    </recommendedName>
</protein>
<feature type="domain" description="Reverse transcriptase" evidence="1">
    <location>
        <begin position="92"/>
        <end position="191"/>
    </location>
</feature>
<dbReference type="AlphaFoldDB" id="A0A2N9I2D8"/>
<reference evidence="2" key="1">
    <citation type="submission" date="2018-02" db="EMBL/GenBank/DDBJ databases">
        <authorList>
            <person name="Cohen D.B."/>
            <person name="Kent A.D."/>
        </authorList>
    </citation>
    <scope>NUCLEOTIDE SEQUENCE</scope>
</reference>